<dbReference type="RefSeq" id="WP_057632700.1">
    <property type="nucleotide sequence ID" value="NZ_LDJI01000010.1"/>
</dbReference>
<name>A0A0R0C6X6_9GAMM</name>
<organism evidence="2 3">
    <name type="scientific">Stenotrophomonas humi</name>
    <dbReference type="NCBI Taxonomy" id="405444"/>
    <lineage>
        <taxon>Bacteria</taxon>
        <taxon>Pseudomonadati</taxon>
        <taxon>Pseudomonadota</taxon>
        <taxon>Gammaproteobacteria</taxon>
        <taxon>Lysobacterales</taxon>
        <taxon>Lysobacteraceae</taxon>
        <taxon>Stenotrophomonas</taxon>
    </lineage>
</organism>
<protein>
    <recommendedName>
        <fullName evidence="1">Knr4/Smi1-like domain-containing protein</fullName>
    </recommendedName>
</protein>
<evidence type="ECO:0000313" key="3">
    <source>
        <dbReference type="Proteomes" id="UP000050864"/>
    </source>
</evidence>
<dbReference type="EMBL" id="LDJI01000010">
    <property type="protein sequence ID" value="KRG65019.1"/>
    <property type="molecule type" value="Genomic_DNA"/>
</dbReference>
<comment type="caution">
    <text evidence="2">The sequence shown here is derived from an EMBL/GenBank/DDBJ whole genome shotgun (WGS) entry which is preliminary data.</text>
</comment>
<dbReference type="InterPro" id="IPR037883">
    <property type="entry name" value="Knr4/Smi1-like_sf"/>
</dbReference>
<reference evidence="2 3" key="1">
    <citation type="submission" date="2015-05" db="EMBL/GenBank/DDBJ databases">
        <title>Genome sequencing and analysis of members of genus Stenotrophomonas.</title>
        <authorList>
            <person name="Patil P.P."/>
            <person name="Midha S."/>
            <person name="Patil P.B."/>
        </authorList>
    </citation>
    <scope>NUCLEOTIDE SEQUENCE [LARGE SCALE GENOMIC DNA]</scope>
    <source>
        <strain evidence="2 3">DSM 18929</strain>
    </source>
</reference>
<dbReference type="SUPFAM" id="SSF160631">
    <property type="entry name" value="SMI1/KNR4-like"/>
    <property type="match status" value="1"/>
</dbReference>
<dbReference type="Proteomes" id="UP000050864">
    <property type="component" value="Unassembled WGS sequence"/>
</dbReference>
<feature type="domain" description="Knr4/Smi1-like" evidence="1">
    <location>
        <begin position="26"/>
        <end position="166"/>
    </location>
</feature>
<gene>
    <name evidence="2" type="ORF">ABB26_05655</name>
</gene>
<accession>A0A0R0C6X6</accession>
<dbReference type="OrthoDB" id="7593948at2"/>
<dbReference type="STRING" id="405444.ABB26_05655"/>
<dbReference type="AlphaFoldDB" id="A0A0R0C6X6"/>
<proteinExistence type="predicted"/>
<dbReference type="Pfam" id="PF09346">
    <property type="entry name" value="SMI1_KNR4"/>
    <property type="match status" value="1"/>
</dbReference>
<sequence>MQFPTFVSTLAALHDANGEPLQLKPGASPEEIAEAEAELGFAICPALKAAWLSANGGTAWQTVFARTGYLTGYEFLSLQAAMKQWRGMRERAPRYADYTQPHPRDPRLREGWFQHGWLPFAGFAAPTLMLLLDHTPSGQGTPGQVIAFTHDPDAMDYVCSDFATLLVESLAQIEAEPEDLLAE</sequence>
<evidence type="ECO:0000313" key="2">
    <source>
        <dbReference type="EMBL" id="KRG65019.1"/>
    </source>
</evidence>
<dbReference type="PATRIC" id="fig|405444.3.peg.127"/>
<dbReference type="Gene3D" id="3.40.1580.10">
    <property type="entry name" value="SMI1/KNR4-like"/>
    <property type="match status" value="1"/>
</dbReference>
<keyword evidence="3" id="KW-1185">Reference proteome</keyword>
<dbReference type="InterPro" id="IPR018958">
    <property type="entry name" value="Knr4/Smi1-like_dom"/>
</dbReference>
<evidence type="ECO:0000259" key="1">
    <source>
        <dbReference type="Pfam" id="PF09346"/>
    </source>
</evidence>